<gene>
    <name evidence="4" type="ORF">JFY56_23000</name>
</gene>
<feature type="transmembrane region" description="Helical" evidence="1">
    <location>
        <begin position="76"/>
        <end position="96"/>
    </location>
</feature>
<keyword evidence="5" id="KW-1185">Reference proteome</keyword>
<dbReference type="Pfam" id="PF04773">
    <property type="entry name" value="FecR"/>
    <property type="match status" value="1"/>
</dbReference>
<dbReference type="PANTHER" id="PTHR30273">
    <property type="entry name" value="PERIPLASMIC SIGNAL SENSOR AND SIGMA FACTOR ACTIVATOR FECR-RELATED"/>
    <property type="match status" value="1"/>
</dbReference>
<dbReference type="Gene3D" id="2.60.120.1440">
    <property type="match status" value="1"/>
</dbReference>
<dbReference type="InterPro" id="IPR006860">
    <property type="entry name" value="FecR"/>
</dbReference>
<proteinExistence type="predicted"/>
<keyword evidence="1" id="KW-1133">Transmembrane helix</keyword>
<protein>
    <submittedName>
        <fullName evidence="4">FecR family protein</fullName>
    </submittedName>
</protein>
<dbReference type="Gene3D" id="3.55.50.30">
    <property type="match status" value="1"/>
</dbReference>
<dbReference type="RefSeq" id="WP_208316595.1">
    <property type="nucleotide sequence ID" value="NZ_JAELYA010000011.1"/>
</dbReference>
<accession>A0ABS3TWN9</accession>
<evidence type="ECO:0000313" key="5">
    <source>
        <dbReference type="Proteomes" id="UP000669060"/>
    </source>
</evidence>
<reference evidence="4 5" key="1">
    <citation type="submission" date="2020-12" db="EMBL/GenBank/DDBJ databases">
        <title>Pseudomonas schmalbachii sp. nov. isolated from millipede gut.</title>
        <authorList>
            <person name="Shelomi M."/>
        </authorList>
    </citation>
    <scope>NUCLEOTIDE SEQUENCE [LARGE SCALE GENOMIC DNA]</scope>
    <source>
        <strain evidence="4 5">Milli4</strain>
    </source>
</reference>
<sequence length="312" mass="34843">MTSHTDPAPNELTRQANAWVVLLTSGQATVEDARALREWCDLSPEHARAYQEAARLWKQLGRLPMETAVRAPRRRYLRSGLAACAVLFLGLGWLQLDQDIGGRLVASDYRTGTAERREVVLEDGSRVELDARTRLDVDYSTERRHIVLKGGAAVFHVQHDTSRPFVVEADDGSVTALGTVFEVRHQASSVRVVCSEGVVAVRQPNQQPHRLEAGQQMRYGEADSSAPQPVDSAEALAWRKDLLVFKQRPLSELVEELNRYRRGRIILASDAAARRPVSGVFHLQRTDEALEHIRSSLGLTATYLPGNWVVLR</sequence>
<feature type="domain" description="FecR N-terminal" evidence="3">
    <location>
        <begin position="14"/>
        <end position="56"/>
    </location>
</feature>
<evidence type="ECO:0000259" key="2">
    <source>
        <dbReference type="Pfam" id="PF04773"/>
    </source>
</evidence>
<name>A0ABS3TWN9_9PSED</name>
<comment type="caution">
    <text evidence="4">The sequence shown here is derived from an EMBL/GenBank/DDBJ whole genome shotgun (WGS) entry which is preliminary data.</text>
</comment>
<evidence type="ECO:0000256" key="1">
    <source>
        <dbReference type="SAM" id="Phobius"/>
    </source>
</evidence>
<dbReference type="PANTHER" id="PTHR30273:SF2">
    <property type="entry name" value="PROTEIN FECR"/>
    <property type="match status" value="1"/>
</dbReference>
<dbReference type="EMBL" id="JAELYA010000011">
    <property type="protein sequence ID" value="MBO3278096.1"/>
    <property type="molecule type" value="Genomic_DNA"/>
</dbReference>
<evidence type="ECO:0000259" key="3">
    <source>
        <dbReference type="Pfam" id="PF16220"/>
    </source>
</evidence>
<feature type="domain" description="FecR protein" evidence="2">
    <location>
        <begin position="108"/>
        <end position="199"/>
    </location>
</feature>
<dbReference type="Pfam" id="PF16220">
    <property type="entry name" value="DUF4880"/>
    <property type="match status" value="1"/>
</dbReference>
<dbReference type="PIRSF" id="PIRSF018266">
    <property type="entry name" value="FecR"/>
    <property type="match status" value="1"/>
</dbReference>
<organism evidence="4 5">
    <name type="scientific">Pseudomonas schmalbachii</name>
    <dbReference type="NCBI Taxonomy" id="2816993"/>
    <lineage>
        <taxon>Bacteria</taxon>
        <taxon>Pseudomonadati</taxon>
        <taxon>Pseudomonadota</taxon>
        <taxon>Gammaproteobacteria</taxon>
        <taxon>Pseudomonadales</taxon>
        <taxon>Pseudomonadaceae</taxon>
        <taxon>Pseudomonas</taxon>
    </lineage>
</organism>
<evidence type="ECO:0000313" key="4">
    <source>
        <dbReference type="EMBL" id="MBO3278096.1"/>
    </source>
</evidence>
<dbReference type="InterPro" id="IPR012373">
    <property type="entry name" value="Ferrdict_sens_TM"/>
</dbReference>
<keyword evidence="1" id="KW-0812">Transmembrane</keyword>
<dbReference type="Proteomes" id="UP000669060">
    <property type="component" value="Unassembled WGS sequence"/>
</dbReference>
<keyword evidence="1" id="KW-0472">Membrane</keyword>
<dbReference type="InterPro" id="IPR032623">
    <property type="entry name" value="FecR_N"/>
</dbReference>